<dbReference type="Proteomes" id="UP000587586">
    <property type="component" value="Unassembled WGS sequence"/>
</dbReference>
<evidence type="ECO:0000313" key="1">
    <source>
        <dbReference type="EMBL" id="GFO70050.1"/>
    </source>
</evidence>
<dbReference type="EMBL" id="BLXZ01000008">
    <property type="protein sequence ID" value="GFO70050.1"/>
    <property type="molecule type" value="Genomic_DNA"/>
</dbReference>
<reference evidence="2" key="1">
    <citation type="submission" date="2020-06" db="EMBL/GenBank/DDBJ databases">
        <title>Draft genomic sequecing of Geomonas sp. Red745.</title>
        <authorList>
            <person name="Itoh H."/>
            <person name="Xu Z.X."/>
            <person name="Ushijima N."/>
            <person name="Masuda Y."/>
            <person name="Shiratori Y."/>
            <person name="Senoo K."/>
        </authorList>
    </citation>
    <scope>NUCLEOTIDE SEQUENCE [LARGE SCALE GENOMIC DNA]</scope>
    <source>
        <strain evidence="2">Red745</strain>
    </source>
</reference>
<dbReference type="AlphaFoldDB" id="A0A6V8NC92"/>
<gene>
    <name evidence="1" type="ORF">GMLC_36290</name>
</gene>
<evidence type="ECO:0000313" key="2">
    <source>
        <dbReference type="Proteomes" id="UP000587586"/>
    </source>
</evidence>
<accession>A0A6V8NC92</accession>
<dbReference type="RefSeq" id="WP_183362639.1">
    <property type="nucleotide sequence ID" value="NZ_BLXZ01000008.1"/>
</dbReference>
<dbReference type="InterPro" id="IPR013406">
    <property type="entry name" value="CHP02574_addiction_mod"/>
</dbReference>
<keyword evidence="2" id="KW-1185">Reference proteome</keyword>
<organism evidence="1 2">
    <name type="scientific">Geomonas limicola</name>
    <dbReference type="NCBI Taxonomy" id="2740186"/>
    <lineage>
        <taxon>Bacteria</taxon>
        <taxon>Pseudomonadati</taxon>
        <taxon>Thermodesulfobacteriota</taxon>
        <taxon>Desulfuromonadia</taxon>
        <taxon>Geobacterales</taxon>
        <taxon>Geobacteraceae</taxon>
        <taxon>Geomonas</taxon>
    </lineage>
</organism>
<dbReference type="Pfam" id="PF09720">
    <property type="entry name" value="Unstab_antitox"/>
    <property type="match status" value="1"/>
</dbReference>
<name>A0A6V8NC92_9BACT</name>
<proteinExistence type="predicted"/>
<comment type="caution">
    <text evidence="1">The sequence shown here is derived from an EMBL/GenBank/DDBJ whole genome shotgun (WGS) entry which is preliminary data.</text>
</comment>
<sequence length="72" mass="8303">MGIAKEDILNLSIEDRLHLLEVIWESMADEPGTLQLSDAQKQELDRRLDSLQLDPSSGRSWKDVRDTILNRK</sequence>
<dbReference type="NCBIfam" id="TIGR02574">
    <property type="entry name" value="stabl_TIGR02574"/>
    <property type="match status" value="1"/>
</dbReference>
<protein>
    <submittedName>
        <fullName evidence="1">Antitoxin</fullName>
    </submittedName>
</protein>